<dbReference type="PANTHER" id="PTHR30121:SF11">
    <property type="entry name" value="AAA+ ATPASE DOMAIN-CONTAINING PROTEIN"/>
    <property type="match status" value="1"/>
</dbReference>
<proteinExistence type="predicted"/>
<dbReference type="InterPro" id="IPR002789">
    <property type="entry name" value="HerA_central"/>
</dbReference>
<dbReference type="EMBL" id="MEYQ01000047">
    <property type="protein sequence ID" value="OGD38323.1"/>
    <property type="molecule type" value="Genomic_DNA"/>
</dbReference>
<dbReference type="Proteomes" id="UP000177947">
    <property type="component" value="Unassembled WGS sequence"/>
</dbReference>
<dbReference type="PANTHER" id="PTHR30121">
    <property type="entry name" value="UNCHARACTERIZED PROTEIN YJGR-RELATED"/>
    <property type="match status" value="1"/>
</dbReference>
<reference evidence="3 4" key="1">
    <citation type="journal article" date="2016" name="Nat. Commun.">
        <title>Thousands of microbial genomes shed light on interconnected biogeochemical processes in an aquifer system.</title>
        <authorList>
            <person name="Anantharaman K."/>
            <person name="Brown C.T."/>
            <person name="Hug L.A."/>
            <person name="Sharon I."/>
            <person name="Castelle C.J."/>
            <person name="Probst A.J."/>
            <person name="Thomas B.C."/>
            <person name="Singh A."/>
            <person name="Wilkins M.J."/>
            <person name="Karaoz U."/>
            <person name="Brodie E.L."/>
            <person name="Williams K.H."/>
            <person name="Hubbard S.S."/>
            <person name="Banfield J.F."/>
        </authorList>
    </citation>
    <scope>NUCLEOTIDE SEQUENCE [LARGE SCALE GENOMIC DNA]</scope>
</reference>
<evidence type="ECO:0000259" key="1">
    <source>
        <dbReference type="Pfam" id="PF01935"/>
    </source>
</evidence>
<dbReference type="InterPro" id="IPR032689">
    <property type="entry name" value="TraG-D_C"/>
</dbReference>
<accession>A0A1F5C645</accession>
<feature type="domain" description="Helicase HerA central" evidence="1">
    <location>
        <begin position="7"/>
        <end position="93"/>
    </location>
</feature>
<feature type="domain" description="TraD/TraG TraM recognition site" evidence="2">
    <location>
        <begin position="264"/>
        <end position="332"/>
    </location>
</feature>
<dbReference type="Gene3D" id="3.40.50.300">
    <property type="entry name" value="P-loop containing nucleotide triphosphate hydrolases"/>
    <property type="match status" value="2"/>
</dbReference>
<dbReference type="AlphaFoldDB" id="A0A1F5C645"/>
<evidence type="ECO:0000313" key="3">
    <source>
        <dbReference type="EMBL" id="OGD38323.1"/>
    </source>
</evidence>
<name>A0A1F5C645_9BACT</name>
<protein>
    <recommendedName>
        <fullName evidence="5">Type IV secretion system coupling protein TraD DNA-binding domain-containing protein</fullName>
    </recommendedName>
</protein>
<evidence type="ECO:0000313" key="4">
    <source>
        <dbReference type="Proteomes" id="UP000177947"/>
    </source>
</evidence>
<dbReference type="Pfam" id="PF12696">
    <property type="entry name" value="TraG-D_C"/>
    <property type="match status" value="1"/>
</dbReference>
<dbReference type="SUPFAM" id="SSF52540">
    <property type="entry name" value="P-loop containing nucleoside triphosphate hydrolases"/>
    <property type="match status" value="1"/>
</dbReference>
<dbReference type="Pfam" id="PF01935">
    <property type="entry name" value="DUF87"/>
    <property type="match status" value="1"/>
</dbReference>
<dbReference type="InterPro" id="IPR051162">
    <property type="entry name" value="T4SS_component"/>
</dbReference>
<gene>
    <name evidence="3" type="ORF">A2907_00720</name>
</gene>
<sequence>MTRDDRRRHLYVIGQTGTGKTFLLQNMIRQDMENGDGCCFIDPHGEAIEYILGLVPKNRADDVVVFDPADLERPLALNFLEYDPAHPEQKTFITNELLVILDRLYNLKETGGPMFERYLRNTLGLLMDFPEKGFTLMEIPKIFADEDFRNNLLANCKDILVKEFWEKEALKVKGEGSLAELTPYITSKFGIFINNDYMRPIIGQSKSTLNFSDIINNKKILLINLSKGKIGDINSQLLGMIVVGKLTQAALARVDMPQEQRKDFYLYIDEFQNYTTPSISTILSEARKYRLCLNLAHQFIGQLPEDISKAVFGNVGSLALFRVGPEDAEFLTQFLKPVFSEYDLINLDNRNALVKLLVNGAVTQSFNITTTMTDIPSPDLEITSAIKQLSRLKFGRDKVIIEEEIRTRYKQSDN</sequence>
<evidence type="ECO:0000259" key="2">
    <source>
        <dbReference type="Pfam" id="PF12696"/>
    </source>
</evidence>
<evidence type="ECO:0008006" key="5">
    <source>
        <dbReference type="Google" id="ProtNLM"/>
    </source>
</evidence>
<comment type="caution">
    <text evidence="3">The sequence shown here is derived from an EMBL/GenBank/DDBJ whole genome shotgun (WGS) entry which is preliminary data.</text>
</comment>
<organism evidence="3 4">
    <name type="scientific">Candidatus Azambacteria bacterium RIFCSPLOWO2_01_FULL_37_9</name>
    <dbReference type="NCBI Taxonomy" id="1797297"/>
    <lineage>
        <taxon>Bacteria</taxon>
        <taxon>Candidatus Azamiibacteriota</taxon>
    </lineage>
</organism>
<dbReference type="InterPro" id="IPR027417">
    <property type="entry name" value="P-loop_NTPase"/>
</dbReference>